<proteinExistence type="predicted"/>
<name>A0A7L8AE04_9FLAO</name>
<accession>A0A7L8AE04</accession>
<dbReference type="Proteomes" id="UP000516764">
    <property type="component" value="Chromosome"/>
</dbReference>
<dbReference type="GO" id="GO:0030313">
    <property type="term" value="C:cell envelope"/>
    <property type="evidence" value="ECO:0007669"/>
    <property type="project" value="UniProtKB-SubCell"/>
</dbReference>
<organism evidence="6 7">
    <name type="scientific">Polaribacter haliotis</name>
    <dbReference type="NCBI Taxonomy" id="1888915"/>
    <lineage>
        <taxon>Bacteria</taxon>
        <taxon>Pseudomonadati</taxon>
        <taxon>Bacteroidota</taxon>
        <taxon>Flavobacteriia</taxon>
        <taxon>Flavobacteriales</taxon>
        <taxon>Flavobacteriaceae</taxon>
    </lineage>
</organism>
<dbReference type="PROSITE" id="PS51352">
    <property type="entry name" value="THIOREDOXIN_2"/>
    <property type="match status" value="1"/>
</dbReference>
<evidence type="ECO:0000259" key="5">
    <source>
        <dbReference type="PROSITE" id="PS51352"/>
    </source>
</evidence>
<keyword evidence="3" id="KW-1015">Disulfide bond</keyword>
<dbReference type="GO" id="GO:0016491">
    <property type="term" value="F:oxidoreductase activity"/>
    <property type="evidence" value="ECO:0007669"/>
    <property type="project" value="InterPro"/>
</dbReference>
<evidence type="ECO:0000256" key="4">
    <source>
        <dbReference type="ARBA" id="ARBA00023284"/>
    </source>
</evidence>
<dbReference type="InterPro" id="IPR013766">
    <property type="entry name" value="Thioredoxin_domain"/>
</dbReference>
<dbReference type="PANTHER" id="PTHR42852">
    <property type="entry name" value="THIOL:DISULFIDE INTERCHANGE PROTEIN DSBE"/>
    <property type="match status" value="1"/>
</dbReference>
<evidence type="ECO:0000256" key="1">
    <source>
        <dbReference type="ARBA" id="ARBA00004196"/>
    </source>
</evidence>
<keyword evidence="7" id="KW-1185">Reference proteome</keyword>
<dbReference type="PROSITE" id="PS51257">
    <property type="entry name" value="PROKAR_LIPOPROTEIN"/>
    <property type="match status" value="1"/>
</dbReference>
<dbReference type="Pfam" id="PF08534">
    <property type="entry name" value="Redoxin"/>
    <property type="match status" value="1"/>
</dbReference>
<dbReference type="KEGG" id="phal:H9I45_12880"/>
<evidence type="ECO:0000256" key="2">
    <source>
        <dbReference type="ARBA" id="ARBA00022748"/>
    </source>
</evidence>
<sequence>MKKFVLLLAIITMVSCEPEKKVDYALISGKIENTTAKKLTVHSQLNWGNKKEITLSEDGSFADTLALGTDLYVLRENNNMSELYLPNGSELNITYDSKKKDSTAQITGSNNAVNNYILQKGKLASDLMGDQKEMFSKNEADFKEHVLKIKVGEEDLINNTDGISEDFKTKELKNIKYNYLSFLKNYKSYHGYYTKNREFEPSEGFLSDLEGLDIENESDFLFSQSYRMLVGSELRDKSNDLVKKDSTIARDIAYLKTITGLKSQKIKNNLLYADAQYGITYTEDLEDYYSIYSKNSTDEVNNAKIDAEYKKIMSLSKGNPSPKFTDFENNAGGTKSLDDLKGKYVYIDVWATWCGPCIAEIPSLKKVEKEFHDKNIEFVSISIDTEKDYEKWKKMIVDRELGGLQLMADNNWDSKFIQDYGIKGIPRFILIDPQGNIVSANAPRPSDKKLVETLNDLNL</sequence>
<keyword evidence="4" id="KW-0676">Redox-active center</keyword>
<gene>
    <name evidence="6" type="ORF">H9I45_12880</name>
</gene>
<dbReference type="AlphaFoldDB" id="A0A7L8AE04"/>
<evidence type="ECO:0000256" key="3">
    <source>
        <dbReference type="ARBA" id="ARBA00023157"/>
    </source>
</evidence>
<comment type="subcellular location">
    <subcellularLocation>
        <location evidence="1">Cell envelope</location>
    </subcellularLocation>
</comment>
<dbReference type="InterPro" id="IPR050553">
    <property type="entry name" value="Thioredoxin_ResA/DsbE_sf"/>
</dbReference>
<evidence type="ECO:0000313" key="7">
    <source>
        <dbReference type="Proteomes" id="UP000516764"/>
    </source>
</evidence>
<dbReference type="RefSeq" id="WP_088353863.1">
    <property type="nucleotide sequence ID" value="NZ_CP061813.1"/>
</dbReference>
<reference evidence="6 7" key="1">
    <citation type="journal article" date="2016" name="Int. J. Syst. Evol. Microbiol.">
        <title>Polaribacter haliotis sp. nov., isolated from the gut of abalone Haliotis discus hannai.</title>
        <authorList>
            <person name="Kim Y.O."/>
            <person name="Park I.S."/>
            <person name="Park S."/>
            <person name="Nam B.H."/>
            <person name="Park J.M."/>
            <person name="Kim D.G."/>
            <person name="Yoon J.H."/>
        </authorList>
    </citation>
    <scope>NUCLEOTIDE SEQUENCE [LARGE SCALE GENOMIC DNA]</scope>
    <source>
        <strain evidence="6 7">KCTC 52418</strain>
    </source>
</reference>
<dbReference type="Gene3D" id="3.40.30.10">
    <property type="entry name" value="Glutaredoxin"/>
    <property type="match status" value="1"/>
</dbReference>
<dbReference type="EMBL" id="CP061813">
    <property type="protein sequence ID" value="QOD60228.1"/>
    <property type="molecule type" value="Genomic_DNA"/>
</dbReference>
<keyword evidence="2" id="KW-0201">Cytochrome c-type biogenesis</keyword>
<dbReference type="CDD" id="cd02966">
    <property type="entry name" value="TlpA_like_family"/>
    <property type="match status" value="1"/>
</dbReference>
<evidence type="ECO:0000313" key="6">
    <source>
        <dbReference type="EMBL" id="QOD60228.1"/>
    </source>
</evidence>
<dbReference type="InterPro" id="IPR036249">
    <property type="entry name" value="Thioredoxin-like_sf"/>
</dbReference>
<dbReference type="GO" id="GO:0017004">
    <property type="term" value="P:cytochrome complex assembly"/>
    <property type="evidence" value="ECO:0007669"/>
    <property type="project" value="UniProtKB-KW"/>
</dbReference>
<dbReference type="InterPro" id="IPR013740">
    <property type="entry name" value="Redoxin"/>
</dbReference>
<dbReference type="PANTHER" id="PTHR42852:SF6">
    <property type="entry name" value="THIOL:DISULFIDE INTERCHANGE PROTEIN DSBE"/>
    <property type="match status" value="1"/>
</dbReference>
<dbReference type="SUPFAM" id="SSF52833">
    <property type="entry name" value="Thioredoxin-like"/>
    <property type="match status" value="1"/>
</dbReference>
<protein>
    <submittedName>
        <fullName evidence="6">TlpA family protein disulfide reductase</fullName>
    </submittedName>
</protein>
<dbReference type="OrthoDB" id="743079at2"/>
<feature type="domain" description="Thioredoxin" evidence="5">
    <location>
        <begin position="315"/>
        <end position="459"/>
    </location>
</feature>